<evidence type="ECO:0000313" key="1">
    <source>
        <dbReference type="EMBL" id="MBT2161318.1"/>
    </source>
</evidence>
<dbReference type="EMBL" id="JACATN010000002">
    <property type="protein sequence ID" value="MBT2161318.1"/>
    <property type="molecule type" value="Genomic_DNA"/>
</dbReference>
<dbReference type="Proteomes" id="UP000740413">
    <property type="component" value="Unassembled WGS sequence"/>
</dbReference>
<comment type="caution">
    <text evidence="1">The sequence shown here is derived from an EMBL/GenBank/DDBJ whole genome shotgun (WGS) entry which is preliminary data.</text>
</comment>
<reference evidence="1 2" key="1">
    <citation type="submission" date="2020-06" db="EMBL/GenBank/DDBJ databases">
        <authorList>
            <person name="Isaeva M.P."/>
            <person name="Chernysheva N.Y."/>
        </authorList>
    </citation>
    <scope>NUCLEOTIDE SEQUENCE [LARGE SCALE GENOMIC DNA]</scope>
    <source>
        <strain evidence="1 2">KMM 6746</strain>
    </source>
</reference>
<organism evidence="1 2">
    <name type="scientific">Zobellia barbeyronii</name>
    <dbReference type="NCBI Taxonomy" id="2748009"/>
    <lineage>
        <taxon>Bacteria</taxon>
        <taxon>Pseudomonadati</taxon>
        <taxon>Bacteroidota</taxon>
        <taxon>Flavobacteriia</taxon>
        <taxon>Flavobacteriales</taxon>
        <taxon>Flavobacteriaceae</taxon>
        <taxon>Zobellia</taxon>
    </lineage>
</organism>
<sequence length="87" mass="10166">MSVIIRNRTIRPSTRDVKSKYRIQVTNAMPEDEIVVFIDHESADFRAIYKCTGAFFQEKDSIYFKVEDVNNKPIIIWSGDNVPELVR</sequence>
<gene>
    <name evidence="1" type="ORF">HW347_08565</name>
</gene>
<keyword evidence="2" id="KW-1185">Reference proteome</keyword>
<accession>A0ABS5WD45</accession>
<name>A0ABS5WD45_9FLAO</name>
<proteinExistence type="predicted"/>
<evidence type="ECO:0000313" key="2">
    <source>
        <dbReference type="Proteomes" id="UP000740413"/>
    </source>
</evidence>
<protein>
    <submittedName>
        <fullName evidence="1">Uncharacterized protein</fullName>
    </submittedName>
</protein>
<dbReference type="RefSeq" id="WP_214611458.1">
    <property type="nucleotide sequence ID" value="NZ_JACATN010000002.1"/>
</dbReference>
<reference evidence="2" key="2">
    <citation type="submission" date="2023-07" db="EMBL/GenBank/DDBJ databases">
        <title>Zobellia barbeyronii sp. nov., a new marine flavobacterium, isolated from green and red algae.</title>
        <authorList>
            <person name="Nedashkovskaya O.I."/>
            <person name="Otstavnykh N."/>
            <person name="Zhukova N."/>
            <person name="Guzev K."/>
            <person name="Chausova V."/>
            <person name="Tekutyeva L."/>
            <person name="Mikhailov V."/>
            <person name="Isaeva M."/>
        </authorList>
    </citation>
    <scope>NUCLEOTIDE SEQUENCE [LARGE SCALE GENOMIC DNA]</scope>
    <source>
        <strain evidence="2">KMM 6746</strain>
    </source>
</reference>